<feature type="non-terminal residue" evidence="1">
    <location>
        <position position="1"/>
    </location>
</feature>
<feature type="non-terminal residue" evidence="1">
    <location>
        <position position="35"/>
    </location>
</feature>
<reference evidence="1" key="1">
    <citation type="journal article" date="2014" name="Front. Microbiol.">
        <title>High frequency of phylogenetically diverse reductive dehalogenase-homologous genes in deep subseafloor sedimentary metagenomes.</title>
        <authorList>
            <person name="Kawai M."/>
            <person name="Futagami T."/>
            <person name="Toyoda A."/>
            <person name="Takaki Y."/>
            <person name="Nishi S."/>
            <person name="Hori S."/>
            <person name="Arai W."/>
            <person name="Tsubouchi T."/>
            <person name="Morono Y."/>
            <person name="Uchiyama I."/>
            <person name="Ito T."/>
            <person name="Fujiyama A."/>
            <person name="Inagaki F."/>
            <person name="Takami H."/>
        </authorList>
    </citation>
    <scope>NUCLEOTIDE SEQUENCE</scope>
    <source>
        <strain evidence="1">Expedition CK06-06</strain>
    </source>
</reference>
<evidence type="ECO:0000313" key="1">
    <source>
        <dbReference type="EMBL" id="GAJ19462.1"/>
    </source>
</evidence>
<name>X1VK86_9ZZZZ</name>
<dbReference type="AlphaFoldDB" id="X1VK86"/>
<sequence length="35" mass="3817">DDGESDLNISGWEVWEGIYGKQGPKLILSIPEGTI</sequence>
<protein>
    <submittedName>
        <fullName evidence="1">Uncharacterized protein</fullName>
    </submittedName>
</protein>
<organism evidence="1">
    <name type="scientific">marine sediment metagenome</name>
    <dbReference type="NCBI Taxonomy" id="412755"/>
    <lineage>
        <taxon>unclassified sequences</taxon>
        <taxon>metagenomes</taxon>
        <taxon>ecological metagenomes</taxon>
    </lineage>
</organism>
<accession>X1VK86</accession>
<comment type="caution">
    <text evidence="1">The sequence shown here is derived from an EMBL/GenBank/DDBJ whole genome shotgun (WGS) entry which is preliminary data.</text>
</comment>
<proteinExistence type="predicted"/>
<dbReference type="EMBL" id="BARW01043363">
    <property type="protein sequence ID" value="GAJ19462.1"/>
    <property type="molecule type" value="Genomic_DNA"/>
</dbReference>
<gene>
    <name evidence="1" type="ORF">S12H4_63568</name>
</gene>